<gene>
    <name evidence="1" type="ORF">EVAR_34734_1</name>
</gene>
<name>A0A4C1XH20_EUMVA</name>
<dbReference type="EMBL" id="BGZK01000815">
    <property type="protein sequence ID" value="GBP61497.1"/>
    <property type="molecule type" value="Genomic_DNA"/>
</dbReference>
<organism evidence="1 2">
    <name type="scientific">Eumeta variegata</name>
    <name type="common">Bagworm moth</name>
    <name type="synonym">Eumeta japonica</name>
    <dbReference type="NCBI Taxonomy" id="151549"/>
    <lineage>
        <taxon>Eukaryota</taxon>
        <taxon>Metazoa</taxon>
        <taxon>Ecdysozoa</taxon>
        <taxon>Arthropoda</taxon>
        <taxon>Hexapoda</taxon>
        <taxon>Insecta</taxon>
        <taxon>Pterygota</taxon>
        <taxon>Neoptera</taxon>
        <taxon>Endopterygota</taxon>
        <taxon>Lepidoptera</taxon>
        <taxon>Glossata</taxon>
        <taxon>Ditrysia</taxon>
        <taxon>Tineoidea</taxon>
        <taxon>Psychidae</taxon>
        <taxon>Oiketicinae</taxon>
        <taxon>Eumeta</taxon>
    </lineage>
</organism>
<dbReference type="OrthoDB" id="1728974at2759"/>
<dbReference type="AlphaFoldDB" id="A0A4C1XH20"/>
<evidence type="ECO:0000313" key="1">
    <source>
        <dbReference type="EMBL" id="GBP61497.1"/>
    </source>
</evidence>
<evidence type="ECO:0000313" key="2">
    <source>
        <dbReference type="Proteomes" id="UP000299102"/>
    </source>
</evidence>
<keyword evidence="2" id="KW-1185">Reference proteome</keyword>
<dbReference type="Proteomes" id="UP000299102">
    <property type="component" value="Unassembled WGS sequence"/>
</dbReference>
<proteinExistence type="predicted"/>
<comment type="caution">
    <text evidence="1">The sequence shown here is derived from an EMBL/GenBank/DDBJ whole genome shotgun (WGS) entry which is preliminary data.</text>
</comment>
<sequence length="117" mass="13828">MEQREARLFTDREAHALSRESETFTDRKPASALRVFGQQMPDLRRLLKNARLTADRELMHYRETPEERNHVSLPIVKLMHYRVSLRLSQIGKPASTLKEYELCCLESWKVVQIVNFD</sequence>
<protein>
    <submittedName>
        <fullName evidence="1">Uncharacterized protein</fullName>
    </submittedName>
</protein>
<reference evidence="1 2" key="1">
    <citation type="journal article" date="2019" name="Commun. Biol.">
        <title>The bagworm genome reveals a unique fibroin gene that provides high tensile strength.</title>
        <authorList>
            <person name="Kono N."/>
            <person name="Nakamura H."/>
            <person name="Ohtoshi R."/>
            <person name="Tomita M."/>
            <person name="Numata K."/>
            <person name="Arakawa K."/>
        </authorList>
    </citation>
    <scope>NUCLEOTIDE SEQUENCE [LARGE SCALE GENOMIC DNA]</scope>
</reference>
<accession>A0A4C1XH20</accession>